<keyword evidence="2" id="KW-1185">Reference proteome</keyword>
<organism evidence="1 2">
    <name type="scientific">Henosepilachna vigintioctopunctata</name>
    <dbReference type="NCBI Taxonomy" id="420089"/>
    <lineage>
        <taxon>Eukaryota</taxon>
        <taxon>Metazoa</taxon>
        <taxon>Ecdysozoa</taxon>
        <taxon>Arthropoda</taxon>
        <taxon>Hexapoda</taxon>
        <taxon>Insecta</taxon>
        <taxon>Pterygota</taxon>
        <taxon>Neoptera</taxon>
        <taxon>Endopterygota</taxon>
        <taxon>Coleoptera</taxon>
        <taxon>Polyphaga</taxon>
        <taxon>Cucujiformia</taxon>
        <taxon>Coccinelloidea</taxon>
        <taxon>Coccinellidae</taxon>
        <taxon>Epilachninae</taxon>
        <taxon>Epilachnini</taxon>
        <taxon>Henosepilachna</taxon>
    </lineage>
</organism>
<comment type="caution">
    <text evidence="1">The sequence shown here is derived from an EMBL/GenBank/DDBJ whole genome shotgun (WGS) entry which is preliminary data.</text>
</comment>
<dbReference type="EMBL" id="JARQZJ010000061">
    <property type="protein sequence ID" value="KAK9879117.1"/>
    <property type="molecule type" value="Genomic_DNA"/>
</dbReference>
<evidence type="ECO:0000313" key="2">
    <source>
        <dbReference type="Proteomes" id="UP001431783"/>
    </source>
</evidence>
<evidence type="ECO:0000313" key="1">
    <source>
        <dbReference type="EMBL" id="KAK9879117.1"/>
    </source>
</evidence>
<sequence>MRRETCKNLGRCKRRKQANVAPSSGEIMYEALGAIYLRRDVPDRVDGVLYRKATWGGGWWYATLHLLGLVPRNETLPASNALNCHLKKETSLRIVSLCLLSSLPLVYNRLRCHFAHINRRFDNYNCLILREIRPVNQSLMLYLSVLLSVFRR</sequence>
<name>A0AAW1U5Y8_9CUCU</name>
<accession>A0AAW1U5Y8</accession>
<reference evidence="1 2" key="1">
    <citation type="submission" date="2023-03" db="EMBL/GenBank/DDBJ databases">
        <title>Genome insight into feeding habits of ladybird beetles.</title>
        <authorList>
            <person name="Li H.-S."/>
            <person name="Huang Y.-H."/>
            <person name="Pang H."/>
        </authorList>
    </citation>
    <scope>NUCLEOTIDE SEQUENCE [LARGE SCALE GENOMIC DNA]</scope>
    <source>
        <strain evidence="1">SYSU_2023b</strain>
        <tissue evidence="1">Whole body</tissue>
    </source>
</reference>
<protein>
    <submittedName>
        <fullName evidence="1">Uncharacterized protein</fullName>
    </submittedName>
</protein>
<gene>
    <name evidence="1" type="ORF">WA026_003960</name>
</gene>
<dbReference type="AlphaFoldDB" id="A0AAW1U5Y8"/>
<proteinExistence type="predicted"/>
<dbReference type="Proteomes" id="UP001431783">
    <property type="component" value="Unassembled WGS sequence"/>
</dbReference>